<dbReference type="OrthoDB" id="2929049at2759"/>
<dbReference type="AlphaFoldDB" id="A0A0D2PE75"/>
<keyword evidence="2" id="KW-1185">Reference proteome</keyword>
<sequence length="549" mass="63409">MDSGVDGYACFACHNQKSLQPMSNNPGLLLDEFEELKRRILQSKWGHTELAPILAFPNEITMLIFNLACDRSRLLFRQRSTAFGHFEEQEQHISEGAQELTISHVCHAWREISLDYSVLWSTINHFPKSPVGRLTDRLTTYLARAQANLMDLWAHVSGLDDLQCLLKILQLCSSRWRRISLTFDEHSMCRLPTRTVQLKRLKIFRNLETFDIYHPGGVDIGVDIDLMTESGQICTMATIGPRLTSLRVDHRLFLQSLRLRAPKIHQNCLSHLQLESGSATAQRLPWSSFLLILAEFTKLVSLSLSSLIFDPPRRRPRIGEINAIVAPNLQYFRCADKEVAVWMWLYFRAPRLKFLTFNRVTLRDHHLRNFRYVVHDMHEQIFPSLETLTFANCFFHFVLSADGMRPIIDATRNITHLKISGSPSTLGAQETPIHWMSQVMPQEKVWPHLDTISIAWRRPIANADKEKPLANADTEIASVSLERMTERMRLLNQRCVLRTFNYLAREWKVKNHLQLPSVPGEAATGFWLTEWPPVDNTNFHWTSETSFAS</sequence>
<reference evidence="2" key="1">
    <citation type="submission" date="2014-04" db="EMBL/GenBank/DDBJ databases">
        <title>Evolutionary Origins and Diversification of the Mycorrhizal Mutualists.</title>
        <authorList>
            <consortium name="DOE Joint Genome Institute"/>
            <consortium name="Mycorrhizal Genomics Consortium"/>
            <person name="Kohler A."/>
            <person name="Kuo A."/>
            <person name="Nagy L.G."/>
            <person name="Floudas D."/>
            <person name="Copeland A."/>
            <person name="Barry K.W."/>
            <person name="Cichocki N."/>
            <person name="Veneault-Fourrey C."/>
            <person name="LaButti K."/>
            <person name="Lindquist E.A."/>
            <person name="Lipzen A."/>
            <person name="Lundell T."/>
            <person name="Morin E."/>
            <person name="Murat C."/>
            <person name="Riley R."/>
            <person name="Ohm R."/>
            <person name="Sun H."/>
            <person name="Tunlid A."/>
            <person name="Henrissat B."/>
            <person name="Grigoriev I.V."/>
            <person name="Hibbett D.S."/>
            <person name="Martin F."/>
        </authorList>
    </citation>
    <scope>NUCLEOTIDE SEQUENCE [LARGE SCALE GENOMIC DNA]</scope>
    <source>
        <strain evidence="2">FD-334 SS-4</strain>
    </source>
</reference>
<evidence type="ECO:0000313" key="2">
    <source>
        <dbReference type="Proteomes" id="UP000054270"/>
    </source>
</evidence>
<dbReference type="PANTHER" id="PTHR38926:SF5">
    <property type="entry name" value="F-BOX AND LEUCINE-RICH REPEAT PROTEIN 6"/>
    <property type="match status" value="1"/>
</dbReference>
<dbReference type="Proteomes" id="UP000054270">
    <property type="component" value="Unassembled WGS sequence"/>
</dbReference>
<proteinExistence type="predicted"/>
<organism evidence="1 2">
    <name type="scientific">Hypholoma sublateritium (strain FD-334 SS-4)</name>
    <dbReference type="NCBI Taxonomy" id="945553"/>
    <lineage>
        <taxon>Eukaryota</taxon>
        <taxon>Fungi</taxon>
        <taxon>Dikarya</taxon>
        <taxon>Basidiomycota</taxon>
        <taxon>Agaricomycotina</taxon>
        <taxon>Agaricomycetes</taxon>
        <taxon>Agaricomycetidae</taxon>
        <taxon>Agaricales</taxon>
        <taxon>Agaricineae</taxon>
        <taxon>Strophariaceae</taxon>
        <taxon>Hypholoma</taxon>
    </lineage>
</organism>
<dbReference type="PANTHER" id="PTHR38926">
    <property type="entry name" value="F-BOX DOMAIN CONTAINING PROTEIN, EXPRESSED"/>
    <property type="match status" value="1"/>
</dbReference>
<gene>
    <name evidence="1" type="ORF">HYPSUDRAFT_1034140</name>
</gene>
<dbReference type="STRING" id="945553.A0A0D2PE75"/>
<evidence type="ECO:0008006" key="3">
    <source>
        <dbReference type="Google" id="ProtNLM"/>
    </source>
</evidence>
<accession>A0A0D2PE75</accession>
<protein>
    <recommendedName>
        <fullName evidence="3">F-box domain-containing protein</fullName>
    </recommendedName>
</protein>
<dbReference type="EMBL" id="KN817526">
    <property type="protein sequence ID" value="KJA26881.1"/>
    <property type="molecule type" value="Genomic_DNA"/>
</dbReference>
<evidence type="ECO:0000313" key="1">
    <source>
        <dbReference type="EMBL" id="KJA26881.1"/>
    </source>
</evidence>
<name>A0A0D2PE75_HYPSF</name>